<feature type="region of interest" description="Disordered" evidence="9">
    <location>
        <begin position="612"/>
        <end position="704"/>
    </location>
</feature>
<dbReference type="InterPro" id="IPR019821">
    <property type="entry name" value="Kinesin_motor_CS"/>
</dbReference>
<feature type="compositionally biased region" description="Basic and acidic residues" evidence="9">
    <location>
        <begin position="2143"/>
        <end position="2156"/>
    </location>
</feature>
<evidence type="ECO:0000256" key="9">
    <source>
        <dbReference type="SAM" id="MobiDB-lite"/>
    </source>
</evidence>
<keyword evidence="6" id="KW-0853">WD repeat</keyword>
<feature type="compositionally biased region" description="Basic residues" evidence="9">
    <location>
        <begin position="1244"/>
        <end position="1254"/>
    </location>
</feature>
<dbReference type="Gene3D" id="2.130.10.10">
    <property type="entry name" value="YVTN repeat-like/Quinoprotein amine dehydrogenase"/>
    <property type="match status" value="2"/>
</dbReference>
<feature type="compositionally biased region" description="Polar residues" evidence="9">
    <location>
        <begin position="643"/>
        <end position="657"/>
    </location>
</feature>
<evidence type="ECO:0000256" key="1">
    <source>
        <dbReference type="ARBA" id="ARBA00004496"/>
    </source>
</evidence>
<reference evidence="11 12" key="1">
    <citation type="submission" date="2014-11" db="EMBL/GenBank/DDBJ databases">
        <authorList>
            <person name="Zhu J."/>
            <person name="Qi W."/>
            <person name="Song R."/>
        </authorList>
    </citation>
    <scope>NUCLEOTIDE SEQUENCE [LARGE SCALE GENOMIC DNA]</scope>
</reference>
<dbReference type="GO" id="GO:0003777">
    <property type="term" value="F:microtubule motor activity"/>
    <property type="evidence" value="ECO:0007669"/>
    <property type="project" value="InterPro"/>
</dbReference>
<evidence type="ECO:0000256" key="8">
    <source>
        <dbReference type="SAM" id="Coils"/>
    </source>
</evidence>
<feature type="region of interest" description="Disordered" evidence="9">
    <location>
        <begin position="1771"/>
        <end position="1797"/>
    </location>
</feature>
<keyword evidence="12" id="KW-1185">Reference proteome</keyword>
<feature type="region of interest" description="Disordered" evidence="9">
    <location>
        <begin position="2027"/>
        <end position="2074"/>
    </location>
</feature>
<accession>A0A0G4GS15</accession>
<dbReference type="InterPro" id="IPR001680">
    <property type="entry name" value="WD40_rpt"/>
</dbReference>
<feature type="compositionally biased region" description="Polar residues" evidence="9">
    <location>
        <begin position="994"/>
        <end position="1006"/>
    </location>
</feature>
<dbReference type="InterPro" id="IPR027640">
    <property type="entry name" value="Kinesin-like_fam"/>
</dbReference>
<evidence type="ECO:0000313" key="12">
    <source>
        <dbReference type="Proteomes" id="UP000041254"/>
    </source>
</evidence>
<dbReference type="GO" id="GO:0005737">
    <property type="term" value="C:cytoplasm"/>
    <property type="evidence" value="ECO:0007669"/>
    <property type="project" value="UniProtKB-SubCell"/>
</dbReference>
<feature type="region of interest" description="Disordered" evidence="9">
    <location>
        <begin position="262"/>
        <end position="281"/>
    </location>
</feature>
<feature type="compositionally biased region" description="Basic and acidic residues" evidence="9">
    <location>
        <begin position="1289"/>
        <end position="1314"/>
    </location>
</feature>
<comment type="similarity">
    <text evidence="7">Belongs to the TRAFAC class myosin-kinesin ATPase superfamily. Kinesin family.</text>
</comment>
<evidence type="ECO:0000259" key="10">
    <source>
        <dbReference type="PROSITE" id="PS50067"/>
    </source>
</evidence>
<dbReference type="GO" id="GO:0051231">
    <property type="term" value="P:spindle elongation"/>
    <property type="evidence" value="ECO:0007669"/>
    <property type="project" value="TreeGrafter"/>
</dbReference>
<keyword evidence="3 7" id="KW-0547">Nucleotide-binding</keyword>
<evidence type="ECO:0000313" key="11">
    <source>
        <dbReference type="EMBL" id="CEM33404.1"/>
    </source>
</evidence>
<feature type="compositionally biased region" description="Acidic residues" evidence="9">
    <location>
        <begin position="1391"/>
        <end position="1403"/>
    </location>
</feature>
<dbReference type="PROSITE" id="PS50067">
    <property type="entry name" value="KINESIN_MOTOR_2"/>
    <property type="match status" value="1"/>
</dbReference>
<gene>
    <name evidence="11" type="ORF">Vbra_18543</name>
</gene>
<evidence type="ECO:0000256" key="3">
    <source>
        <dbReference type="ARBA" id="ARBA00022741"/>
    </source>
</evidence>
<protein>
    <recommendedName>
        <fullName evidence="10">Kinesin motor domain-containing protein</fullName>
    </recommendedName>
</protein>
<dbReference type="OrthoDB" id="3176171at2759"/>
<dbReference type="SMART" id="SM00320">
    <property type="entry name" value="WD40"/>
    <property type="match status" value="7"/>
</dbReference>
<dbReference type="InterPro" id="IPR036961">
    <property type="entry name" value="Kinesin_motor_dom_sf"/>
</dbReference>
<dbReference type="GO" id="GO:0007052">
    <property type="term" value="P:mitotic spindle organization"/>
    <property type="evidence" value="ECO:0007669"/>
    <property type="project" value="TreeGrafter"/>
</dbReference>
<comment type="subcellular location">
    <subcellularLocation>
        <location evidence="1">Cytoplasm</location>
    </subcellularLocation>
</comment>
<keyword evidence="5 8" id="KW-0175">Coiled coil</keyword>
<dbReference type="VEuPathDB" id="CryptoDB:Vbra_18543"/>
<dbReference type="GO" id="GO:0007018">
    <property type="term" value="P:microtubule-based movement"/>
    <property type="evidence" value="ECO:0007669"/>
    <property type="project" value="InterPro"/>
</dbReference>
<feature type="compositionally biased region" description="Basic and acidic residues" evidence="9">
    <location>
        <begin position="1009"/>
        <end position="1020"/>
    </location>
</feature>
<dbReference type="GO" id="GO:0005524">
    <property type="term" value="F:ATP binding"/>
    <property type="evidence" value="ECO:0007669"/>
    <property type="project" value="UniProtKB-UniRule"/>
</dbReference>
<feature type="binding site" evidence="7">
    <location>
        <begin position="93"/>
        <end position="100"/>
    </location>
    <ligand>
        <name>ATP</name>
        <dbReference type="ChEBI" id="CHEBI:30616"/>
    </ligand>
</feature>
<dbReference type="EMBL" id="CDMY01000781">
    <property type="protein sequence ID" value="CEM33404.1"/>
    <property type="molecule type" value="Genomic_DNA"/>
</dbReference>
<organism evidence="11 12">
    <name type="scientific">Vitrella brassicaformis (strain CCMP3155)</name>
    <dbReference type="NCBI Taxonomy" id="1169540"/>
    <lineage>
        <taxon>Eukaryota</taxon>
        <taxon>Sar</taxon>
        <taxon>Alveolata</taxon>
        <taxon>Colpodellida</taxon>
        <taxon>Vitrellaceae</taxon>
        <taxon>Vitrella</taxon>
    </lineage>
</organism>
<feature type="compositionally biased region" description="Basic and acidic residues" evidence="9">
    <location>
        <begin position="915"/>
        <end position="938"/>
    </location>
</feature>
<feature type="region of interest" description="Disordered" evidence="9">
    <location>
        <begin position="2121"/>
        <end position="2165"/>
    </location>
</feature>
<feature type="compositionally biased region" description="Low complexity" evidence="9">
    <location>
        <begin position="2123"/>
        <end position="2141"/>
    </location>
</feature>
<dbReference type="PANTHER" id="PTHR47969:SF15">
    <property type="entry name" value="CHROMOSOME-ASSOCIATED KINESIN KIF4A-RELATED"/>
    <property type="match status" value="1"/>
</dbReference>
<dbReference type="GO" id="GO:0005875">
    <property type="term" value="C:microtubule associated complex"/>
    <property type="evidence" value="ECO:0007669"/>
    <property type="project" value="TreeGrafter"/>
</dbReference>
<dbReference type="InterPro" id="IPR036322">
    <property type="entry name" value="WD40_repeat_dom_sf"/>
</dbReference>
<keyword evidence="4 7" id="KW-0067">ATP-binding</keyword>
<dbReference type="GO" id="GO:0008017">
    <property type="term" value="F:microtubule binding"/>
    <property type="evidence" value="ECO:0007669"/>
    <property type="project" value="InterPro"/>
</dbReference>
<dbReference type="SUPFAM" id="SSF50978">
    <property type="entry name" value="WD40 repeat-like"/>
    <property type="match status" value="1"/>
</dbReference>
<keyword evidence="7" id="KW-0505">Motor protein</keyword>
<dbReference type="Pfam" id="PF00225">
    <property type="entry name" value="Kinesin"/>
    <property type="match status" value="1"/>
</dbReference>
<feature type="repeat" description="WD" evidence="6">
    <location>
        <begin position="2203"/>
        <end position="2235"/>
    </location>
</feature>
<feature type="compositionally biased region" description="Low complexity" evidence="9">
    <location>
        <begin position="2045"/>
        <end position="2071"/>
    </location>
</feature>
<name>A0A0G4GS15_VITBC</name>
<feature type="region of interest" description="Disordered" evidence="9">
    <location>
        <begin position="850"/>
        <end position="938"/>
    </location>
</feature>
<feature type="coiled-coil region" evidence="8">
    <location>
        <begin position="1165"/>
        <end position="1195"/>
    </location>
</feature>
<feature type="compositionally biased region" description="Basic and acidic residues" evidence="9">
    <location>
        <begin position="1656"/>
        <end position="1675"/>
    </location>
</feature>
<evidence type="ECO:0000256" key="6">
    <source>
        <dbReference type="PROSITE-ProRule" id="PRU00221"/>
    </source>
</evidence>
<feature type="region of interest" description="Disordered" evidence="9">
    <location>
        <begin position="957"/>
        <end position="1020"/>
    </location>
</feature>
<evidence type="ECO:0000256" key="5">
    <source>
        <dbReference type="ARBA" id="ARBA00023054"/>
    </source>
</evidence>
<feature type="region of interest" description="Disordered" evidence="9">
    <location>
        <begin position="1219"/>
        <end position="1403"/>
    </location>
</feature>
<dbReference type="PROSITE" id="PS00411">
    <property type="entry name" value="KINESIN_MOTOR_1"/>
    <property type="match status" value="1"/>
</dbReference>
<dbReference type="STRING" id="1169540.A0A0G4GS15"/>
<feature type="compositionally biased region" description="Polar residues" evidence="9">
    <location>
        <begin position="1529"/>
        <end position="1557"/>
    </location>
</feature>
<feature type="region of interest" description="Disordered" evidence="9">
    <location>
        <begin position="1471"/>
        <end position="1754"/>
    </location>
</feature>
<sequence length="2309" mass="255845">MWAEDKEKDSTNNCKVAIRVRPLFAQEKLLDNTYCLECDTLRNVVVLPGQEKSYQFDKVLGPTSLQKEVYESCVEPLVQSIFEGYNATVLAYGQTGSGKTYTMGSASYIRHDGLEVGIIPRVIFRVYEEIVRKRDELDFSVTCSFLEIYNEEIRDLLDPETVTNPLTSAAASTNPASSGTAAFGRSALKDTAKSIRISEDPQTHQIMVVGATTLPAERAEDLLACLDRGCVCRSTGATQMNAVSSRSHAIFTISITQKSKAAYPPTKKAKKDNDADMEGQGEAAEGIEADGMPPPPPGPEDPTIFDFRMSKFHFVDLAGSERVKRTQATGGRLKEGIHINAGLLALGNVICALTEEPSADGAHHHVPYRDSKLTRILQDSLGGNSKTVMIACVSGSQADFAETYNTIKYASRARNIKNTPVINRDPTAALIEGYRQQILQLTNQLMLCRRADAKRRLSGLPEEPGVEYGEARGPSGMTLSELEDRMKAMTGQLRRAEDDRSAAERGRGAVAAQLEALREWVEERGMQVPDEVIADKENTLKRGLEDVHALMEQKRALEYQVQDLRSRLDSTQHRLDDAHRQLADKSSTADNLQTELAEYKRRLALFKTTLASKKSAPDPADTAQKDDTTLTGPAKPVIHHVPRSSSFPPNPLEQQPQDDATAAGGGDEEKGDDKDEDDTAIEGEVGGGAAAAAKMAEAERRSTVDMSKLEALGLSQDEVDDILNAPPEEQSAALGILEGCSDALAEEAYLRDNLRHLDNSIGQNETLLQGYKAENKNWDLLFSGLVSQITDLQTQLREMEYQREEMKAKMDKLKKTNREKDQTELKKIEVSFQQTMRKVDDYRRQIAQLQRERDSMHRKKAESDGQIAKLSNDLTKLKQERAKTAKRLQEQERKHRDILQKKEQTISQLKRREQRQRAEHQRREDRDRQHVLTLRKKNEELSRRMRVMELMQERRIGARRHKQQSIVSASPTQQQQQQQPGITSTTTGSTGTSNILRSQSGALPSTKSKRGDDKADKDDIEDGFTKEMKAWLRSVIEGKVKWRAIEQQLAQLKKEEEELADQMCEQQKHLRTVELSLQMHGGTESRMEVMWRQWNDAKDQLDTYTEELSYKRKMIRKQKDELRNAHLSEEDILKTFQQNMDFFAKIFLEELLDSRLEERGATNRVIELEGENQEIQTLLGELKKANEVLKIENQRQHLDLQKKFNEDKLLLMDWALRRNASPMPDSTGPSTVTGKPDNRTPALPKRRWLARRGRVLFPGALSGKAPPPSARKFVRRETSNESETPNASPDKRKGGKREDRPFSRIIEEAAKKEEGEAEAEAPAAEEAAEAAAEPKPPPTVETANKKEGEVFLSPVSVSAKPDLPSAAGGDETPNPSEVSGTPPAPLPRSPEDEEEAEEADEYQEVVNASTEEIEELKERAQFQFEQIELQRQRIEELTLNEENYRAEKEEMDMQLAQREEDIRQLRAQLEAEQAAREKEREAYKKKMRALQVPGGSATSASPPGKAHYPFRKGFTGINPSSPPRSISPWQQEAQTADDTSASRQSSFATPALGSSQASERKDEPVSLSAAYDDGDGKGGKQRSGAVRSYETARSQDTSQRGEEEAAATPTVEGEGDDGPWEERRNLRMARRSLSDPNLNEPSEAKKGSATGLPPTGRKDSKLRRSGEAQDPQEMHRRPRPAIRSSTPVPAVSRSGHHHASTDSLDSLRRQHGGRARPAKGPPSAIPAPSRGKKKVDDRSQQPGGEGDDRKPSSINVFQRLTKGLTEVGGAARKWGDEEAPPASTQAAPEEKHSRDLSSSYGMHFVKTRSGLFPPAPRPASAAAAYSTVEEEISRSPHFEMIIKRPQAHEYHVLSICFDTDHEFGGNTSLSMPSSIFSGSLNCVKQWDMSTAMEEPTWEYTFRGSIEKSSQPFVRCLKPAENGKLLVAAIGSFVKVFDIRAPSDPVLVWYCGEKAPTSVQTLCLLNPATESGSQLGMYVAASCHDGYIRLFDIRNQTKQTYVLRMSTQSGKNEQLALAYLPWIVPDTESPEQPPSSVPLPDHTPSRDSSMSPPSDTSSSATPHSTASPSPADTRNRRICRGLVTAGRNHTVRLWSESWVSLQPPHYDSVMCLGMLPTDDMAVVPPAASSEGSEAEPSSAAAGREGGDGGDGERERPPRGGVFVASGGKDKHIRSWYCSRETRQSLGGGSGQGGESVPSQDCCYLNAHTSCLSSFARIPGRSLLLSSDRDGYIKCWQYGWNQSSSQAETQPGPSGNAARLSLKPLEPHLRHSAGSVNQLIACDRFFVSASNDRSLKIWRPLAETEAGPAPS</sequence>
<dbReference type="SUPFAM" id="SSF52540">
    <property type="entry name" value="P-loop containing nucleoside triphosphate hydrolases"/>
    <property type="match status" value="1"/>
</dbReference>
<feature type="domain" description="Kinesin motor" evidence="10">
    <location>
        <begin position="13"/>
        <end position="416"/>
    </location>
</feature>
<dbReference type="PROSITE" id="PS50082">
    <property type="entry name" value="WD_REPEATS_2"/>
    <property type="match status" value="1"/>
</dbReference>
<evidence type="ECO:0000256" key="4">
    <source>
        <dbReference type="ARBA" id="ARBA00022840"/>
    </source>
</evidence>
<dbReference type="InterPro" id="IPR001752">
    <property type="entry name" value="Kinesin_motor_dom"/>
</dbReference>
<dbReference type="InterPro" id="IPR027417">
    <property type="entry name" value="P-loop_NTPase"/>
</dbReference>
<feature type="compositionally biased region" description="Low complexity" evidence="9">
    <location>
        <begin position="970"/>
        <end position="993"/>
    </location>
</feature>
<keyword evidence="2" id="KW-0963">Cytoplasm</keyword>
<evidence type="ECO:0000256" key="7">
    <source>
        <dbReference type="PROSITE-ProRule" id="PRU00283"/>
    </source>
</evidence>
<feature type="compositionally biased region" description="Low complexity" evidence="9">
    <location>
        <begin position="1320"/>
        <end position="1333"/>
    </location>
</feature>
<dbReference type="InParanoid" id="A0A0G4GS15"/>
<proteinExistence type="inferred from homology"/>
<feature type="coiled-coil region" evidence="8">
    <location>
        <begin position="547"/>
        <end position="609"/>
    </location>
</feature>
<feature type="compositionally biased region" description="Basic and acidic residues" evidence="9">
    <location>
        <begin position="1473"/>
        <end position="1484"/>
    </location>
</feature>
<dbReference type="SMART" id="SM00129">
    <property type="entry name" value="KISc"/>
    <property type="match status" value="1"/>
</dbReference>
<dbReference type="Gene3D" id="3.40.850.10">
    <property type="entry name" value="Kinesin motor domain"/>
    <property type="match status" value="1"/>
</dbReference>
<dbReference type="InterPro" id="IPR015943">
    <property type="entry name" value="WD40/YVTN_repeat-like_dom_sf"/>
</dbReference>
<dbReference type="PANTHER" id="PTHR47969">
    <property type="entry name" value="CHROMOSOME-ASSOCIATED KINESIN KIF4A-RELATED"/>
    <property type="match status" value="1"/>
</dbReference>
<evidence type="ECO:0000256" key="2">
    <source>
        <dbReference type="ARBA" id="ARBA00022490"/>
    </source>
</evidence>
<dbReference type="Proteomes" id="UP000041254">
    <property type="component" value="Unassembled WGS sequence"/>
</dbReference>
<feature type="compositionally biased region" description="Basic and acidic residues" evidence="9">
    <location>
        <begin position="875"/>
        <end position="904"/>
    </location>
</feature>
<dbReference type="PRINTS" id="PR00380">
    <property type="entry name" value="KINESINHEAVY"/>
</dbReference>